<comment type="catalytic activity">
    <reaction evidence="2">
        <text>agmatine + H2O = N-carbamoylputrescine + NH4(+)</text>
        <dbReference type="Rhea" id="RHEA:18037"/>
        <dbReference type="ChEBI" id="CHEBI:15377"/>
        <dbReference type="ChEBI" id="CHEBI:28938"/>
        <dbReference type="ChEBI" id="CHEBI:58145"/>
        <dbReference type="ChEBI" id="CHEBI:58318"/>
        <dbReference type="EC" id="3.5.3.12"/>
    </reaction>
</comment>
<dbReference type="RefSeq" id="WP_149233093.1">
    <property type="nucleotide sequence ID" value="NZ_JALJXJ010000009.1"/>
</dbReference>
<sequence length="348" mass="37980">MTTSNAPMPPGEGTGQGFRMPGEWARHSGCWMAWPCRPETWPEGAFDAACDAYAEVAQAISRFEPVTMVCDPADVAEASLACGPGIQILPLPISDSWIRDTGPSFVIDGKGGLAGVHWGFNAWGGNYDGCEKDQQVGRLILDHLKLPCFTAPLVMEGGSFHVDGEGTLITTEQCLLNPNRNPGLSREEIERQLKDHLGVETVIWLGQGYQDDETDGHIDEIALFVRPGVVMAITTDDPGDPNFKIFQDNLDRLKRARDAKGRELEVITLQQPARRDVNGVRLTLSYTNLYIANGGIVMPAFEDPADDEAFRVVRKAFPDREVVQIAALDIVRGGGGIHCITQQQPAAR</sequence>
<keyword evidence="5" id="KW-1185">Reference proteome</keyword>
<feature type="active site" description="Amidino-cysteine intermediate" evidence="2">
    <location>
        <position position="339"/>
    </location>
</feature>
<comment type="caution">
    <text evidence="4">The sequence shown here is derived from an EMBL/GenBank/DDBJ whole genome shotgun (WGS) entry which is preliminary data.</text>
</comment>
<dbReference type="OrthoDB" id="9808013at2"/>
<keyword evidence="1 2" id="KW-0378">Hydrolase</keyword>
<dbReference type="GO" id="GO:0009446">
    <property type="term" value="P:putrescine biosynthetic process"/>
    <property type="evidence" value="ECO:0007669"/>
    <property type="project" value="InterPro"/>
</dbReference>
<dbReference type="GO" id="GO:0047632">
    <property type="term" value="F:agmatine deiminase activity"/>
    <property type="evidence" value="ECO:0007669"/>
    <property type="project" value="UniProtKB-UniRule"/>
</dbReference>
<feature type="region of interest" description="Disordered" evidence="3">
    <location>
        <begin position="1"/>
        <end position="20"/>
    </location>
</feature>
<dbReference type="Pfam" id="PF04371">
    <property type="entry name" value="PAD_porph"/>
    <property type="match status" value="1"/>
</dbReference>
<proteinExistence type="inferred from homology"/>
<evidence type="ECO:0000256" key="2">
    <source>
        <dbReference type="HAMAP-Rule" id="MF_01841"/>
    </source>
</evidence>
<accession>A0A5A9GHZ0</accession>
<reference evidence="4 5" key="1">
    <citation type="submission" date="2019-08" db="EMBL/GenBank/DDBJ databases">
        <authorList>
            <person name="Grouzdev D."/>
            <person name="Tikhonova E."/>
            <person name="Kravchenko I."/>
        </authorList>
    </citation>
    <scope>NUCLEOTIDE SEQUENCE [LARGE SCALE GENOMIC DNA]</scope>
    <source>
        <strain evidence="4 5">59b</strain>
    </source>
</reference>
<dbReference type="GO" id="GO:0004668">
    <property type="term" value="F:protein-arginine deiminase activity"/>
    <property type="evidence" value="ECO:0007669"/>
    <property type="project" value="InterPro"/>
</dbReference>
<dbReference type="SUPFAM" id="SSF55909">
    <property type="entry name" value="Pentein"/>
    <property type="match status" value="1"/>
</dbReference>
<dbReference type="InterPro" id="IPR007466">
    <property type="entry name" value="Peptidyl-Arg-deiminase_porph"/>
</dbReference>
<dbReference type="EC" id="3.5.3.12" evidence="2"/>
<dbReference type="PANTHER" id="PTHR31377">
    <property type="entry name" value="AGMATINE DEIMINASE-RELATED"/>
    <property type="match status" value="1"/>
</dbReference>
<dbReference type="Proteomes" id="UP000324927">
    <property type="component" value="Unassembled WGS sequence"/>
</dbReference>
<evidence type="ECO:0000256" key="3">
    <source>
        <dbReference type="SAM" id="MobiDB-lite"/>
    </source>
</evidence>
<evidence type="ECO:0000313" key="4">
    <source>
        <dbReference type="EMBL" id="KAA0593973.1"/>
    </source>
</evidence>
<dbReference type="InterPro" id="IPR017754">
    <property type="entry name" value="Agmatine_deiminase"/>
</dbReference>
<dbReference type="Gene3D" id="3.75.10.10">
    <property type="entry name" value="L-arginine/glycine Amidinotransferase, Chain A"/>
    <property type="match status" value="1"/>
</dbReference>
<name>A0A5A9GHZ0_AZOLI</name>
<dbReference type="PANTHER" id="PTHR31377:SF0">
    <property type="entry name" value="AGMATINE DEIMINASE-RELATED"/>
    <property type="match status" value="1"/>
</dbReference>
<dbReference type="HAMAP" id="MF_01841">
    <property type="entry name" value="Agmatine_deimin"/>
    <property type="match status" value="1"/>
</dbReference>
<evidence type="ECO:0000256" key="1">
    <source>
        <dbReference type="ARBA" id="ARBA00022801"/>
    </source>
</evidence>
<evidence type="ECO:0000313" key="5">
    <source>
        <dbReference type="Proteomes" id="UP000324927"/>
    </source>
</evidence>
<protein>
    <recommendedName>
        <fullName evidence="2">Putative agmatine deiminase</fullName>
        <ecNumber evidence="2">3.5.3.12</ecNumber>
    </recommendedName>
    <alternativeName>
        <fullName evidence="2">Agmatine iminohydrolase</fullName>
    </alternativeName>
</protein>
<dbReference type="AlphaFoldDB" id="A0A5A9GHZ0"/>
<gene>
    <name evidence="2" type="primary">aguA</name>
    <name evidence="4" type="ORF">FZ942_21275</name>
</gene>
<organism evidence="4 5">
    <name type="scientific">Azospirillum lipoferum</name>
    <dbReference type="NCBI Taxonomy" id="193"/>
    <lineage>
        <taxon>Bacteria</taxon>
        <taxon>Pseudomonadati</taxon>
        <taxon>Pseudomonadota</taxon>
        <taxon>Alphaproteobacteria</taxon>
        <taxon>Rhodospirillales</taxon>
        <taxon>Azospirillaceae</taxon>
        <taxon>Azospirillum</taxon>
    </lineage>
</organism>
<dbReference type="EMBL" id="VTTN01000009">
    <property type="protein sequence ID" value="KAA0593973.1"/>
    <property type="molecule type" value="Genomic_DNA"/>
</dbReference>
<comment type="similarity">
    <text evidence="2">Belongs to the agmatine deiminase family.</text>
</comment>